<evidence type="ECO:0008006" key="4">
    <source>
        <dbReference type="Google" id="ProtNLM"/>
    </source>
</evidence>
<feature type="compositionally biased region" description="Basic and acidic residues" evidence="1">
    <location>
        <begin position="341"/>
        <end position="350"/>
    </location>
</feature>
<evidence type="ECO:0000313" key="3">
    <source>
        <dbReference type="Proteomes" id="UP001221142"/>
    </source>
</evidence>
<feature type="compositionally biased region" description="Low complexity" evidence="1">
    <location>
        <begin position="287"/>
        <end position="312"/>
    </location>
</feature>
<keyword evidence="3" id="KW-1185">Reference proteome</keyword>
<reference evidence="2" key="1">
    <citation type="submission" date="2023-03" db="EMBL/GenBank/DDBJ databases">
        <title>Massive genome expansion in bonnet fungi (Mycena s.s.) driven by repeated elements and novel gene families across ecological guilds.</title>
        <authorList>
            <consortium name="Lawrence Berkeley National Laboratory"/>
            <person name="Harder C.B."/>
            <person name="Miyauchi S."/>
            <person name="Viragh M."/>
            <person name="Kuo A."/>
            <person name="Thoen E."/>
            <person name="Andreopoulos B."/>
            <person name="Lu D."/>
            <person name="Skrede I."/>
            <person name="Drula E."/>
            <person name="Henrissat B."/>
            <person name="Morin E."/>
            <person name="Kohler A."/>
            <person name="Barry K."/>
            <person name="LaButti K."/>
            <person name="Morin E."/>
            <person name="Salamov A."/>
            <person name="Lipzen A."/>
            <person name="Mereny Z."/>
            <person name="Hegedus B."/>
            <person name="Baldrian P."/>
            <person name="Stursova M."/>
            <person name="Weitz H."/>
            <person name="Taylor A."/>
            <person name="Grigoriev I.V."/>
            <person name="Nagy L.G."/>
            <person name="Martin F."/>
            <person name="Kauserud H."/>
        </authorList>
    </citation>
    <scope>NUCLEOTIDE SEQUENCE</scope>
    <source>
        <strain evidence="2">9284</strain>
    </source>
</reference>
<dbReference type="Proteomes" id="UP001221142">
    <property type="component" value="Unassembled WGS sequence"/>
</dbReference>
<comment type="caution">
    <text evidence="2">The sequence shown here is derived from an EMBL/GenBank/DDBJ whole genome shotgun (WGS) entry which is preliminary data.</text>
</comment>
<sequence>MSLPYPPFCPMRPTHRTHHNLGAKAVVAAAKGSTGGLTPPRNPPLNLEPHTDCVGENPQDATGISVSLPSGILGGGACEDPPAAISLTIGPRPCCPAVISDSAQEDVLPPLCTPDASSDEEHEEPQSDSAARWRGVSFNPNLTRYLNLRKFTLYKMSGNAELLRMFQTFVNHLQQQPASAISNPTPTPPAPAPPIAAPAPAAVAQYPLASSAPPPTLIFPAPAPAPAPTPAAAATAYVSRRAPLGTIPSSARGHPNAATALGNSDGFQPFLGPVALAVDMEANATMARTTHSARTTRTTRTTNTPSNSRPSHANISEANNGRLHAIDAHFPGGGRRRRRGAARDLPRAAPEENTPAAVWETDAHTGELFIHVEVHVYLPTEQPNTALHLVTTLAPAFVDYLDRNNLRFTFRLAPDTKITAIADMVASAMANSPSAWQFHEPSSSLRQHLLSNQSYHLQLLGLTNRGNRRIRDGLYVMLRQEANNSLELNHLIRKENHLVFSKPKVLIKKQRLIINFVVAYPGITCMMEGRRHECGPAMMHSLFSANNEMGVRVEEWEAPACECYPQSRNEPESEDEDEDDMEEVEVATMSTAIEDLPPTPTPRRSIRLSSQVSTELWASPFVHRPGRFRALFQANNFFSAVCDTASSGRRRHTLVIQGCDVEDLALKFVAKVKAAAVTGDFTPVLSTERTFNVVAEDGRLVSTGAGIEREVIYTAFRMFSNDAGRWLLPRFDDKCSIATTMPLASARFVSGDRLVDLTVLGFLCALMLMHGIAPEPLSPSLIYFAANGCDPQCLDEAWIGEWHPALRALLNQWKATGPYGDLAPFQAHFATYHDMQIASFNNRDSVQHNQMGKDMLYASIIGPQPPEHDELKAFFTGIRAPCANGFDFMEASLFLCWVARSCPGGPSTYISQIWTSLIHDFQSLEPHLTIVDLPRQIIDQLAGAGSPIRAMDLPLLLTNFLKGRGVPCPTLLDSAKDRLSRLIPFDTTDSPAFRSRALCWATTGCPHVESEDHKTLTVQFVGPDDTGYHPLTDVRQAGMKFGQISYRTCFRIARIPVVHLIDLCSRSYPTIDADGNETEPRTLEQAIEHWLFIEILAGIGGHSMI</sequence>
<evidence type="ECO:0000313" key="2">
    <source>
        <dbReference type="EMBL" id="KAJ7616490.1"/>
    </source>
</evidence>
<dbReference type="EMBL" id="JARKIF010000022">
    <property type="protein sequence ID" value="KAJ7616490.1"/>
    <property type="molecule type" value="Genomic_DNA"/>
</dbReference>
<name>A0AAD7BCA0_9AGAR</name>
<proteinExistence type="predicted"/>
<feature type="region of interest" description="Disordered" evidence="1">
    <location>
        <begin position="287"/>
        <end position="354"/>
    </location>
</feature>
<dbReference type="AlphaFoldDB" id="A0AAD7BCA0"/>
<protein>
    <recommendedName>
        <fullName evidence="4">HECT domain-containing protein</fullName>
    </recommendedName>
</protein>
<gene>
    <name evidence="2" type="ORF">FB45DRAFT_1063930</name>
</gene>
<feature type="region of interest" description="Disordered" evidence="1">
    <location>
        <begin position="106"/>
        <end position="133"/>
    </location>
</feature>
<organism evidence="2 3">
    <name type="scientific">Roridomyces roridus</name>
    <dbReference type="NCBI Taxonomy" id="1738132"/>
    <lineage>
        <taxon>Eukaryota</taxon>
        <taxon>Fungi</taxon>
        <taxon>Dikarya</taxon>
        <taxon>Basidiomycota</taxon>
        <taxon>Agaricomycotina</taxon>
        <taxon>Agaricomycetes</taxon>
        <taxon>Agaricomycetidae</taxon>
        <taxon>Agaricales</taxon>
        <taxon>Marasmiineae</taxon>
        <taxon>Mycenaceae</taxon>
        <taxon>Roridomyces</taxon>
    </lineage>
</organism>
<accession>A0AAD7BCA0</accession>
<evidence type="ECO:0000256" key="1">
    <source>
        <dbReference type="SAM" id="MobiDB-lite"/>
    </source>
</evidence>